<sequence length="87" mass="9209">MGGRGEGPQGRAHCLQPDQGPAAQQGGKGLRLWQTHPGSCLVGGGGGRRPDDFSQTLYVCDPEEVPNLGDVHLIVFASHRDLLPNPQ</sequence>
<dbReference type="AlphaFoldDB" id="A0A6A0A6K9"/>
<gene>
    <name evidence="2" type="ORF">HaLaN_26609</name>
</gene>
<name>A0A6A0A6K9_HAELA</name>
<feature type="compositionally biased region" description="Low complexity" evidence="1">
    <location>
        <begin position="16"/>
        <end position="25"/>
    </location>
</feature>
<organism evidence="2 3">
    <name type="scientific">Haematococcus lacustris</name>
    <name type="common">Green alga</name>
    <name type="synonym">Haematococcus pluvialis</name>
    <dbReference type="NCBI Taxonomy" id="44745"/>
    <lineage>
        <taxon>Eukaryota</taxon>
        <taxon>Viridiplantae</taxon>
        <taxon>Chlorophyta</taxon>
        <taxon>core chlorophytes</taxon>
        <taxon>Chlorophyceae</taxon>
        <taxon>CS clade</taxon>
        <taxon>Chlamydomonadales</taxon>
        <taxon>Haematococcaceae</taxon>
        <taxon>Haematococcus</taxon>
    </lineage>
</organism>
<proteinExistence type="predicted"/>
<feature type="region of interest" description="Disordered" evidence="1">
    <location>
        <begin position="1"/>
        <end position="29"/>
    </location>
</feature>
<reference evidence="2 3" key="1">
    <citation type="submission" date="2020-02" db="EMBL/GenBank/DDBJ databases">
        <title>Draft genome sequence of Haematococcus lacustris strain NIES-144.</title>
        <authorList>
            <person name="Morimoto D."/>
            <person name="Nakagawa S."/>
            <person name="Yoshida T."/>
            <person name="Sawayama S."/>
        </authorList>
    </citation>
    <scope>NUCLEOTIDE SEQUENCE [LARGE SCALE GENOMIC DNA]</scope>
    <source>
        <strain evidence="2 3">NIES-144</strain>
    </source>
</reference>
<evidence type="ECO:0000256" key="1">
    <source>
        <dbReference type="SAM" id="MobiDB-lite"/>
    </source>
</evidence>
<protein>
    <submittedName>
        <fullName evidence="2">Uncharacterized protein</fullName>
    </submittedName>
</protein>
<keyword evidence="3" id="KW-1185">Reference proteome</keyword>
<dbReference type="EMBL" id="BLLF01003770">
    <property type="protein sequence ID" value="GFH28165.1"/>
    <property type="molecule type" value="Genomic_DNA"/>
</dbReference>
<evidence type="ECO:0000313" key="2">
    <source>
        <dbReference type="EMBL" id="GFH28165.1"/>
    </source>
</evidence>
<evidence type="ECO:0000313" key="3">
    <source>
        <dbReference type="Proteomes" id="UP000485058"/>
    </source>
</evidence>
<comment type="caution">
    <text evidence="2">The sequence shown here is derived from an EMBL/GenBank/DDBJ whole genome shotgun (WGS) entry which is preliminary data.</text>
</comment>
<accession>A0A6A0A6K9</accession>
<dbReference type="Proteomes" id="UP000485058">
    <property type="component" value="Unassembled WGS sequence"/>
</dbReference>